<evidence type="ECO:0000313" key="1">
    <source>
        <dbReference type="EMBL" id="JAH71624.1"/>
    </source>
</evidence>
<dbReference type="EMBL" id="GBXM01036953">
    <property type="protein sequence ID" value="JAH71624.1"/>
    <property type="molecule type" value="Transcribed_RNA"/>
</dbReference>
<accession>A0A0E9V0G1</accession>
<reference evidence="1" key="1">
    <citation type="submission" date="2014-11" db="EMBL/GenBank/DDBJ databases">
        <authorList>
            <person name="Amaro Gonzalez C."/>
        </authorList>
    </citation>
    <scope>NUCLEOTIDE SEQUENCE</scope>
</reference>
<dbReference type="AlphaFoldDB" id="A0A0E9V0G1"/>
<reference evidence="1" key="2">
    <citation type="journal article" date="2015" name="Fish Shellfish Immunol.">
        <title>Early steps in the European eel (Anguilla anguilla)-Vibrio vulnificus interaction in the gills: Role of the RtxA13 toxin.</title>
        <authorList>
            <person name="Callol A."/>
            <person name="Pajuelo D."/>
            <person name="Ebbesson L."/>
            <person name="Teles M."/>
            <person name="MacKenzie S."/>
            <person name="Amaro C."/>
        </authorList>
    </citation>
    <scope>NUCLEOTIDE SEQUENCE</scope>
</reference>
<protein>
    <submittedName>
        <fullName evidence="1">Uncharacterized protein</fullName>
    </submittedName>
</protein>
<name>A0A0E9V0G1_ANGAN</name>
<sequence>MQNHLSIGHFYVLTLQYIKCLHNKWLGLDSYEAILLAN</sequence>
<organism evidence="1">
    <name type="scientific">Anguilla anguilla</name>
    <name type="common">European freshwater eel</name>
    <name type="synonym">Muraena anguilla</name>
    <dbReference type="NCBI Taxonomy" id="7936"/>
    <lineage>
        <taxon>Eukaryota</taxon>
        <taxon>Metazoa</taxon>
        <taxon>Chordata</taxon>
        <taxon>Craniata</taxon>
        <taxon>Vertebrata</taxon>
        <taxon>Euteleostomi</taxon>
        <taxon>Actinopterygii</taxon>
        <taxon>Neopterygii</taxon>
        <taxon>Teleostei</taxon>
        <taxon>Anguilliformes</taxon>
        <taxon>Anguillidae</taxon>
        <taxon>Anguilla</taxon>
    </lineage>
</organism>
<proteinExistence type="predicted"/>